<evidence type="ECO:0000256" key="1">
    <source>
        <dbReference type="ARBA" id="ARBA00004141"/>
    </source>
</evidence>
<feature type="transmembrane region" description="Helical" evidence="6">
    <location>
        <begin position="406"/>
        <end position="426"/>
    </location>
</feature>
<feature type="transmembrane region" description="Helical" evidence="6">
    <location>
        <begin position="264"/>
        <end position="285"/>
    </location>
</feature>
<dbReference type="PANTHER" id="PTHR47704:SF1">
    <property type="entry name" value="POTASSIUM TRANSPORTER KIMA"/>
    <property type="match status" value="1"/>
</dbReference>
<dbReference type="AlphaFoldDB" id="A0A399JCQ7"/>
<name>A0A399JCQ7_9MICC</name>
<reference evidence="7 8" key="1">
    <citation type="submission" date="2018-07" db="EMBL/GenBank/DDBJ databases">
        <title>Arthrobacter sp. nov., isolated from raw cow's milk with high bacterial count.</title>
        <authorList>
            <person name="Hahne J."/>
            <person name="Isele D."/>
            <person name="Lipski A."/>
        </authorList>
    </citation>
    <scope>NUCLEOTIDE SEQUENCE [LARGE SCALE GENOMIC DNA]</scope>
    <source>
        <strain evidence="7 8">JZ R-35</strain>
    </source>
</reference>
<feature type="transmembrane region" description="Helical" evidence="6">
    <location>
        <begin position="471"/>
        <end position="489"/>
    </location>
</feature>
<feature type="transmembrane region" description="Helical" evidence="6">
    <location>
        <begin position="381"/>
        <end position="400"/>
    </location>
</feature>
<keyword evidence="4 6" id="KW-0472">Membrane</keyword>
<organism evidence="7 8">
    <name type="scientific">Galactobacter valiniphilus</name>
    <dbReference type="NCBI Taxonomy" id="2676122"/>
    <lineage>
        <taxon>Bacteria</taxon>
        <taxon>Bacillati</taxon>
        <taxon>Actinomycetota</taxon>
        <taxon>Actinomycetes</taxon>
        <taxon>Micrococcales</taxon>
        <taxon>Micrococcaceae</taxon>
        <taxon>Galactobacter</taxon>
    </lineage>
</organism>
<dbReference type="GO" id="GO:0022857">
    <property type="term" value="F:transmembrane transporter activity"/>
    <property type="evidence" value="ECO:0007669"/>
    <property type="project" value="InterPro"/>
</dbReference>
<dbReference type="PANTHER" id="PTHR47704">
    <property type="entry name" value="POTASSIUM TRANSPORTER KIMA"/>
    <property type="match status" value="1"/>
</dbReference>
<keyword evidence="3 6" id="KW-1133">Transmembrane helix</keyword>
<feature type="region of interest" description="Disordered" evidence="5">
    <location>
        <begin position="648"/>
        <end position="669"/>
    </location>
</feature>
<comment type="subcellular location">
    <subcellularLocation>
        <location evidence="1">Membrane</location>
        <topology evidence="1">Multi-pass membrane protein</topology>
    </subcellularLocation>
</comment>
<feature type="transmembrane region" description="Helical" evidence="6">
    <location>
        <begin position="68"/>
        <end position="88"/>
    </location>
</feature>
<gene>
    <name evidence="7" type="ORF">DWB68_04330</name>
</gene>
<evidence type="ECO:0000256" key="5">
    <source>
        <dbReference type="SAM" id="MobiDB-lite"/>
    </source>
</evidence>
<evidence type="ECO:0000313" key="8">
    <source>
        <dbReference type="Proteomes" id="UP000265419"/>
    </source>
</evidence>
<evidence type="ECO:0000256" key="4">
    <source>
        <dbReference type="ARBA" id="ARBA00023136"/>
    </source>
</evidence>
<evidence type="ECO:0000313" key="7">
    <source>
        <dbReference type="EMBL" id="RII43014.1"/>
    </source>
</evidence>
<dbReference type="GO" id="GO:0016020">
    <property type="term" value="C:membrane"/>
    <property type="evidence" value="ECO:0007669"/>
    <property type="project" value="UniProtKB-SubCell"/>
</dbReference>
<accession>A0A399JCQ7</accession>
<evidence type="ECO:0000256" key="6">
    <source>
        <dbReference type="SAM" id="Phobius"/>
    </source>
</evidence>
<proteinExistence type="predicted"/>
<evidence type="ECO:0000256" key="2">
    <source>
        <dbReference type="ARBA" id="ARBA00022692"/>
    </source>
</evidence>
<feature type="transmembrane region" description="Helical" evidence="6">
    <location>
        <begin position="178"/>
        <end position="202"/>
    </location>
</feature>
<feature type="transmembrane region" description="Helical" evidence="6">
    <location>
        <begin position="331"/>
        <end position="360"/>
    </location>
</feature>
<dbReference type="Proteomes" id="UP000265419">
    <property type="component" value="Unassembled WGS sequence"/>
</dbReference>
<dbReference type="Pfam" id="PF13520">
    <property type="entry name" value="AA_permease_2"/>
    <property type="match status" value="1"/>
</dbReference>
<evidence type="ECO:0000256" key="3">
    <source>
        <dbReference type="ARBA" id="ARBA00022989"/>
    </source>
</evidence>
<protein>
    <submittedName>
        <fullName evidence="7">APC family permease</fullName>
    </submittedName>
</protein>
<keyword evidence="8" id="KW-1185">Reference proteome</keyword>
<feature type="transmembrane region" description="Helical" evidence="6">
    <location>
        <begin position="148"/>
        <end position="166"/>
    </location>
</feature>
<feature type="transmembrane region" description="Helical" evidence="6">
    <location>
        <begin position="447"/>
        <end position="465"/>
    </location>
</feature>
<feature type="transmembrane region" description="Helical" evidence="6">
    <location>
        <begin position="109"/>
        <end position="136"/>
    </location>
</feature>
<feature type="transmembrane region" description="Helical" evidence="6">
    <location>
        <begin position="222"/>
        <end position="243"/>
    </location>
</feature>
<keyword evidence="2 6" id="KW-0812">Transmembrane</keyword>
<dbReference type="EMBL" id="QQXK01000006">
    <property type="protein sequence ID" value="RII43014.1"/>
    <property type="molecule type" value="Genomic_DNA"/>
</dbReference>
<dbReference type="InterPro" id="IPR053153">
    <property type="entry name" value="APC_K+_Transporter"/>
</dbReference>
<dbReference type="InterPro" id="IPR002293">
    <property type="entry name" value="AA/rel_permease1"/>
</dbReference>
<sequence length="669" mass="70016">MLTFLDALKRILVGRPEITGRVRFAPLRRRVALPTLASNALSSVAYAPDEILLTLALAGLAAIHLAPWVGVAVMAVMAVLILSYRLSIRAYPSGRGDYQIASENLGPRAGVVVGSALLVDLTLTVAVSVSAAAHYLSAAVPVLAGHEGWVAGVGVALLVVLNLRGLGRGSLARSLPTVLFVVAVGVLLIVGGLLALTGQLGLAPSATAPLAPAPAYPDGIEGLAGFVLVLRAFSTGSAALTGIEAPISGVSTLAAPRAKNAGWVLAWIGVIATILTLGVLFLASATGVRLAAEPESQLAAAAEAADLTAASQTPLLAQLAQAVFGPGVPVIVLSLVTILVLLSAGMMSFLTFPKLAFYLASDGYLPRQLRTRGDRLGYSNGILLLGAAALVLVLATGAGLAALIQLYVVGVFVSFTLSQAGMVRHWGRLLRGTAGRSLRAALHRKRALSFAGFTLSALVLIVVFATKFAHGAWFAVAGIVVLTLGMLGIRQHYDEVDRELAIDESTSVSALPSRVQAIVLVSTLRKPLLRAVAFARATRPQVLEAVMVDSDPEKTARTVTQWERLGLPVPLTVLASPYRDLAGPLLEHIRQSRADRPRDLVVVYIPEYVVGRWWEQLVHNQTGLRLRTRLHFEPGVVVASVPWQLASTGHGLQHPASTPAPADPGHPAA</sequence>
<comment type="caution">
    <text evidence="7">The sequence shown here is derived from an EMBL/GenBank/DDBJ whole genome shotgun (WGS) entry which is preliminary data.</text>
</comment>
<dbReference type="Gene3D" id="1.20.1740.10">
    <property type="entry name" value="Amino acid/polyamine transporter I"/>
    <property type="match status" value="1"/>
</dbReference>